<dbReference type="Proteomes" id="UP000035800">
    <property type="component" value="Chromosome I"/>
</dbReference>
<accession>K8Y9W8</accession>
<dbReference type="EMBL" id="CP006694">
    <property type="protein sequence ID" value="EKT86450.1"/>
    <property type="molecule type" value="Genomic_DNA"/>
</dbReference>
<dbReference type="RefSeq" id="WP_004460936.1">
    <property type="nucleotide sequence ID" value="NZ_CP006694.1"/>
</dbReference>
<dbReference type="GeneID" id="29739329"/>
<protein>
    <recommendedName>
        <fullName evidence="1">DUF6968 domain-containing protein</fullName>
    </recommendedName>
</protein>
<feature type="domain" description="DUF6968" evidence="1">
    <location>
        <begin position="12"/>
        <end position="104"/>
    </location>
</feature>
<name>K8Y9W8_9LEPT</name>
<reference evidence="2 3" key="2">
    <citation type="journal article" date="2014" name="Emerg. Microbes Infect.">
        <title>Potential impact on kidney infection: a whole-genome analysis of Leptospira santarosai serovar Shermani.</title>
        <authorList>
            <person name="Chou L.F."/>
            <person name="Chen T.W."/>
            <person name="Ko Y.C."/>
            <person name="Pan M.J."/>
            <person name="Tian Y.C."/>
            <person name="Chiu C.H."/>
            <person name="Tang P."/>
            <person name="Hung C.C."/>
            <person name="Yang C.W."/>
        </authorList>
    </citation>
    <scope>NUCLEOTIDE SEQUENCE</scope>
    <source>
        <strain evidence="2 3">LT 821</strain>
    </source>
</reference>
<evidence type="ECO:0000259" key="1">
    <source>
        <dbReference type="Pfam" id="PF22302"/>
    </source>
</evidence>
<dbReference type="AlphaFoldDB" id="K8Y9W8"/>
<dbReference type="KEGG" id="lst:LSS_12112"/>
<proteinExistence type="predicted"/>
<reference evidence="2 3" key="1">
    <citation type="journal article" date="2012" name="Gene">
        <title>Sequence of Leptospira santarosai serovar Shermani genome and prediction of virulence-associated genes.</title>
        <authorList>
            <person name="Chou L.F."/>
            <person name="Chen Y.T."/>
            <person name="Lu C.W."/>
            <person name="Ko Y.C."/>
            <person name="Tang C.Y."/>
            <person name="Pan M.J."/>
            <person name="Tian Y.C."/>
            <person name="Chiu C.H."/>
            <person name="Hung C.C."/>
            <person name="Yang C.W."/>
        </authorList>
    </citation>
    <scope>NUCLEOTIDE SEQUENCE [LARGE SCALE GENOMIC DNA]</scope>
    <source>
        <strain evidence="2">LT 821</strain>
    </source>
</reference>
<dbReference type="Pfam" id="PF22302">
    <property type="entry name" value="DUF6968"/>
    <property type="match status" value="1"/>
</dbReference>
<evidence type="ECO:0000313" key="2">
    <source>
        <dbReference type="EMBL" id="EKT86450.1"/>
    </source>
</evidence>
<sequence length="135" mass="15610">MKQQYKLGTVIAERELSLKVGRKKQTVLIRIGKPKISNDPKMDWYCPFQISKIGLDTIKAAHGIDSIQALLLAMKMIEAILVHFQKSNPGKLTWLNQEYLGFPLPETLETNLRKERVWRKTFKKKSVSAKRTDKK</sequence>
<dbReference type="InterPro" id="IPR054241">
    <property type="entry name" value="DUF6968"/>
</dbReference>
<organism evidence="2 3">
    <name type="scientific">Leptospira santarosai serovar Shermani str. LT 821</name>
    <dbReference type="NCBI Taxonomy" id="758847"/>
    <lineage>
        <taxon>Bacteria</taxon>
        <taxon>Pseudomonadati</taxon>
        <taxon>Spirochaetota</taxon>
        <taxon>Spirochaetia</taxon>
        <taxon>Leptospirales</taxon>
        <taxon>Leptospiraceae</taxon>
        <taxon>Leptospira</taxon>
    </lineage>
</organism>
<gene>
    <name evidence="2" type="ORF">LSS_12112</name>
</gene>
<evidence type="ECO:0000313" key="3">
    <source>
        <dbReference type="Proteomes" id="UP000035800"/>
    </source>
</evidence>
<dbReference type="PATRIC" id="fig|758847.3.peg.2548"/>